<protein>
    <submittedName>
        <fullName evidence="6">Uncharacterized protein</fullName>
    </submittedName>
</protein>
<organism evidence="6 7">
    <name type="scientific">Ilex paraguariensis</name>
    <name type="common">yerba mate</name>
    <dbReference type="NCBI Taxonomy" id="185542"/>
    <lineage>
        <taxon>Eukaryota</taxon>
        <taxon>Viridiplantae</taxon>
        <taxon>Streptophyta</taxon>
        <taxon>Embryophyta</taxon>
        <taxon>Tracheophyta</taxon>
        <taxon>Spermatophyta</taxon>
        <taxon>Magnoliopsida</taxon>
        <taxon>eudicotyledons</taxon>
        <taxon>Gunneridae</taxon>
        <taxon>Pentapetalae</taxon>
        <taxon>asterids</taxon>
        <taxon>campanulids</taxon>
        <taxon>Aquifoliales</taxon>
        <taxon>Aquifoliaceae</taxon>
        <taxon>Ilex</taxon>
    </lineage>
</organism>
<dbReference type="AlphaFoldDB" id="A0ABC8QM59"/>
<keyword evidence="7" id="KW-1185">Reference proteome</keyword>
<dbReference type="Proteomes" id="UP001642360">
    <property type="component" value="Unassembled WGS sequence"/>
</dbReference>
<dbReference type="InterPro" id="IPR029071">
    <property type="entry name" value="Ubiquitin-like_domsf"/>
</dbReference>
<dbReference type="PROSITE" id="PS50090">
    <property type="entry name" value="MYB_LIKE"/>
    <property type="match status" value="1"/>
</dbReference>
<keyword evidence="3" id="KW-0539">Nucleus</keyword>
<reference evidence="6 7" key="1">
    <citation type="submission" date="2024-02" db="EMBL/GenBank/DDBJ databases">
        <authorList>
            <person name="Vignale AGUSTIN F."/>
            <person name="Sosa J E."/>
            <person name="Modenutti C."/>
        </authorList>
    </citation>
    <scope>NUCLEOTIDE SEQUENCE [LARGE SCALE GENOMIC DNA]</scope>
</reference>
<dbReference type="Gene3D" id="1.10.246.220">
    <property type="match status" value="1"/>
</dbReference>
<feature type="domain" description="HTH myb-type" evidence="5">
    <location>
        <begin position="586"/>
        <end position="645"/>
    </location>
</feature>
<dbReference type="PANTHER" id="PTHR21717:SF78">
    <property type="entry name" value="TELOMERE REPEAT-BINDING PROTEIN 4-LIKE"/>
    <property type="match status" value="1"/>
</dbReference>
<dbReference type="PROSITE" id="PS51294">
    <property type="entry name" value="HTH_MYB"/>
    <property type="match status" value="1"/>
</dbReference>
<keyword evidence="2" id="KW-0238">DNA-binding</keyword>
<dbReference type="CDD" id="cd11660">
    <property type="entry name" value="SANT_TRF"/>
    <property type="match status" value="1"/>
</dbReference>
<dbReference type="PANTHER" id="PTHR21717">
    <property type="entry name" value="TELOMERIC REPEAT BINDING PROTEIN"/>
    <property type="match status" value="1"/>
</dbReference>
<dbReference type="InterPro" id="IPR009057">
    <property type="entry name" value="Homeodomain-like_sf"/>
</dbReference>
<feature type="domain" description="Myb-like" evidence="4">
    <location>
        <begin position="586"/>
        <end position="641"/>
    </location>
</feature>
<evidence type="ECO:0000259" key="4">
    <source>
        <dbReference type="PROSITE" id="PS50090"/>
    </source>
</evidence>
<gene>
    <name evidence="6" type="ORF">ILEXP_LOCUS513</name>
</gene>
<evidence type="ECO:0000259" key="5">
    <source>
        <dbReference type="PROSITE" id="PS51294"/>
    </source>
</evidence>
<dbReference type="EMBL" id="CAUOFW020000092">
    <property type="protein sequence ID" value="CAK9133600.1"/>
    <property type="molecule type" value="Genomic_DNA"/>
</dbReference>
<sequence>MVLKKRLNYEFNGYHLPVIPRAPRSIRRRASQKKSVEDSQICAFELLAAVAGKLLHESESSASSNAAGGKDLFCIHKHGPKQQLLEEGKAFRSECLDQGSCIENVFIPEATAQGSSLKSSLKEFPHGKSGSALERTSNVTSPNFTKNVACDVKLEIGESKTALENFPTKADGGCSNDGEASDCKMENGMERQVEAVQKQNGDLTAANTCGSKDPTEICVNTRALISSESSVQLPLYSSAVPNASFPKHRIDVKLVTRDDDENSFRCNQPSTKKRAFRPRSCIGYRRLRKMLKSKYWNVAPKLKDYELSNTDQRMKSICRNRKTIYTHERCEYEAPSKRRKLIDHSSTDVHDQEASSESISNIPEKNMKRDKSGSAAFFHRANRVSTSVKGHQASSQSKDCHVKFSIKSFRVPELYIEIPETATVGSLKRTVVETVTAILGGGLRVGVLLQGKKVRDDNRTLLQTGISHCGNLDTLGFTLEPSFSQTTTPLKDTPMLVPCEAHQQSPRSLSSTILELGFPHASGVPPLVTNTGNHVESTHELLPSPANALTDGAVRDSKALVVVPPMSVEALAVVPMNHETKHSILSQRRTRRPFSVIEVEALVEAVEKLGTGRWRDVKIRSFDSANHRTYVDLKDKWKTLVHTASISAQQRRGEPVPQELLDRVLAAHGYWSQNQSKQHGKLQADLLKFSEDQMEQLTPDPPQTS</sequence>
<evidence type="ECO:0000313" key="7">
    <source>
        <dbReference type="Proteomes" id="UP001642360"/>
    </source>
</evidence>
<dbReference type="SMART" id="SM00717">
    <property type="entry name" value="SANT"/>
    <property type="match status" value="1"/>
</dbReference>
<dbReference type="SUPFAM" id="SSF54236">
    <property type="entry name" value="Ubiquitin-like"/>
    <property type="match status" value="1"/>
</dbReference>
<dbReference type="InterPro" id="IPR031105">
    <property type="entry name" value="TRP_plant"/>
</dbReference>
<dbReference type="GO" id="GO:0042162">
    <property type="term" value="F:telomeric DNA binding"/>
    <property type="evidence" value="ECO:0007669"/>
    <property type="project" value="UniProtKB-ARBA"/>
</dbReference>
<dbReference type="InterPro" id="IPR017930">
    <property type="entry name" value="Myb_dom"/>
</dbReference>
<dbReference type="Pfam" id="PF23603">
    <property type="entry name" value="Ubiquitin_TPR1"/>
    <property type="match status" value="1"/>
</dbReference>
<dbReference type="InterPro" id="IPR001005">
    <property type="entry name" value="SANT/Myb"/>
</dbReference>
<evidence type="ECO:0000256" key="1">
    <source>
        <dbReference type="ARBA" id="ARBA00004123"/>
    </source>
</evidence>
<dbReference type="GO" id="GO:0005634">
    <property type="term" value="C:nucleus"/>
    <property type="evidence" value="ECO:0007669"/>
    <property type="project" value="UniProtKB-SubCell"/>
</dbReference>
<dbReference type="InterPro" id="IPR057625">
    <property type="entry name" value="TPR1-6-like_ubiquitin"/>
</dbReference>
<evidence type="ECO:0000313" key="6">
    <source>
        <dbReference type="EMBL" id="CAK9133600.1"/>
    </source>
</evidence>
<evidence type="ECO:0000256" key="3">
    <source>
        <dbReference type="ARBA" id="ARBA00023242"/>
    </source>
</evidence>
<comment type="caution">
    <text evidence="6">The sequence shown here is derived from an EMBL/GenBank/DDBJ whole genome shotgun (WGS) entry which is preliminary data.</text>
</comment>
<proteinExistence type="predicted"/>
<name>A0ABC8QM59_9AQUA</name>
<dbReference type="SUPFAM" id="SSF46689">
    <property type="entry name" value="Homeodomain-like"/>
    <property type="match status" value="1"/>
</dbReference>
<comment type="subcellular location">
    <subcellularLocation>
        <location evidence="1">Nucleus</location>
    </subcellularLocation>
</comment>
<accession>A0ABC8QM59</accession>
<evidence type="ECO:0000256" key="2">
    <source>
        <dbReference type="ARBA" id="ARBA00023125"/>
    </source>
</evidence>